<dbReference type="SUPFAM" id="SSF54928">
    <property type="entry name" value="RNA-binding domain, RBD"/>
    <property type="match status" value="1"/>
</dbReference>
<dbReference type="PANTHER" id="PTHR42733">
    <property type="entry name" value="DJ-1 PROTEIN"/>
    <property type="match status" value="1"/>
</dbReference>
<dbReference type="EMBL" id="SDMP01000014">
    <property type="protein sequence ID" value="RYR15801.1"/>
    <property type="molecule type" value="Genomic_DNA"/>
</dbReference>
<evidence type="ECO:0000313" key="1">
    <source>
        <dbReference type="EMBL" id="RYR15801.1"/>
    </source>
</evidence>
<dbReference type="InterPro" id="IPR006286">
    <property type="entry name" value="C56_PfpI-like"/>
</dbReference>
<comment type="caution">
    <text evidence="1">The sequence shown here is derived from an EMBL/GenBank/DDBJ whole genome shotgun (WGS) entry which is preliminary data.</text>
</comment>
<protein>
    <submittedName>
        <fullName evidence="1">Uncharacterized protein</fullName>
    </submittedName>
</protein>
<accession>A0A444ZNL9</accession>
<dbReference type="InterPro" id="IPR029062">
    <property type="entry name" value="Class_I_gatase-like"/>
</dbReference>
<dbReference type="Gene3D" id="3.30.70.330">
    <property type="match status" value="2"/>
</dbReference>
<name>A0A444ZNL9_ARAHY</name>
<sequence length="297" mass="33171">MLPAQTRAFSFDSSPLLISSSRVFTFDSSSFISSSPLRFITALTNVKETVSSLATSSLLYYEASRFPMRQSIDPLQASRAIELKNHSLLYGKVIRVMWSRRDPDVRKSGRGNVFVKNLAESIDNAGLHDLFQKFGNILSSFGNCFGASNWFRGSDDSDTAEKPRERGVAKDRKCTAFSPVKLVLVASGTHWVEPDTVAAKDGNLITAATYEGHPEFIQHFMKALGGNISGSNKKNLFFVGYVQMIFRHTTHRDLVLRALSSVEKHSLFWQKWKLKSVAFGPGQHHLKSIPYSQMPKA</sequence>
<evidence type="ECO:0000313" key="2">
    <source>
        <dbReference type="Proteomes" id="UP000289738"/>
    </source>
</evidence>
<reference evidence="1 2" key="1">
    <citation type="submission" date="2019-01" db="EMBL/GenBank/DDBJ databases">
        <title>Sequencing of cultivated peanut Arachis hypogaea provides insights into genome evolution and oil improvement.</title>
        <authorList>
            <person name="Chen X."/>
        </authorList>
    </citation>
    <scope>NUCLEOTIDE SEQUENCE [LARGE SCALE GENOMIC DNA]</scope>
    <source>
        <strain evidence="2">cv. Fuhuasheng</strain>
        <tissue evidence="1">Leaves</tissue>
    </source>
</reference>
<dbReference type="Proteomes" id="UP000289738">
    <property type="component" value="Chromosome B04"/>
</dbReference>
<dbReference type="GO" id="GO:0003676">
    <property type="term" value="F:nucleic acid binding"/>
    <property type="evidence" value="ECO:0007669"/>
    <property type="project" value="InterPro"/>
</dbReference>
<dbReference type="InterPro" id="IPR035979">
    <property type="entry name" value="RBD_domain_sf"/>
</dbReference>
<gene>
    <name evidence="1" type="ORF">Ahy_B04g072740</name>
</gene>
<organism evidence="1 2">
    <name type="scientific">Arachis hypogaea</name>
    <name type="common">Peanut</name>
    <dbReference type="NCBI Taxonomy" id="3818"/>
    <lineage>
        <taxon>Eukaryota</taxon>
        <taxon>Viridiplantae</taxon>
        <taxon>Streptophyta</taxon>
        <taxon>Embryophyta</taxon>
        <taxon>Tracheophyta</taxon>
        <taxon>Spermatophyta</taxon>
        <taxon>Magnoliopsida</taxon>
        <taxon>eudicotyledons</taxon>
        <taxon>Gunneridae</taxon>
        <taxon>Pentapetalae</taxon>
        <taxon>rosids</taxon>
        <taxon>fabids</taxon>
        <taxon>Fabales</taxon>
        <taxon>Fabaceae</taxon>
        <taxon>Papilionoideae</taxon>
        <taxon>50 kb inversion clade</taxon>
        <taxon>dalbergioids sensu lato</taxon>
        <taxon>Dalbergieae</taxon>
        <taxon>Pterocarpus clade</taxon>
        <taxon>Arachis</taxon>
    </lineage>
</organism>
<dbReference type="InterPro" id="IPR012677">
    <property type="entry name" value="Nucleotide-bd_a/b_plait_sf"/>
</dbReference>
<dbReference type="SUPFAM" id="SSF52317">
    <property type="entry name" value="Class I glutamine amidotransferase-like"/>
    <property type="match status" value="1"/>
</dbReference>
<dbReference type="PANTHER" id="PTHR42733:SF2">
    <property type="entry name" value="DJ-1_THIJ_PFPI FAMILY PROTEIN"/>
    <property type="match status" value="1"/>
</dbReference>
<dbReference type="AlphaFoldDB" id="A0A444ZNL9"/>
<keyword evidence="2" id="KW-1185">Reference proteome</keyword>
<dbReference type="Gene3D" id="3.40.50.880">
    <property type="match status" value="1"/>
</dbReference>
<dbReference type="STRING" id="3818.A0A444ZNL9"/>
<proteinExistence type="predicted"/>